<keyword evidence="4" id="KW-1185">Reference proteome</keyword>
<feature type="domain" description="Glycosyltransferase subfamily 4-like N-terminal" evidence="2">
    <location>
        <begin position="6"/>
        <end position="172"/>
    </location>
</feature>
<evidence type="ECO:0000313" key="4">
    <source>
        <dbReference type="Proteomes" id="UP000249842"/>
    </source>
</evidence>
<dbReference type="PANTHER" id="PTHR12526">
    <property type="entry name" value="GLYCOSYLTRANSFERASE"/>
    <property type="match status" value="1"/>
</dbReference>
<comment type="caution">
    <text evidence="3">The sequence shown here is derived from an EMBL/GenBank/DDBJ whole genome shotgun (WGS) entry which is preliminary data.</text>
</comment>
<dbReference type="EMBL" id="QFYP01000001">
    <property type="protein sequence ID" value="RAK60927.1"/>
    <property type="molecule type" value="Genomic_DNA"/>
</dbReference>
<dbReference type="AlphaFoldDB" id="A0A328B283"/>
<dbReference type="Pfam" id="PF00534">
    <property type="entry name" value="Glycos_transf_1"/>
    <property type="match status" value="1"/>
</dbReference>
<feature type="domain" description="Glycosyl transferase family 1" evidence="1">
    <location>
        <begin position="232"/>
        <end position="327"/>
    </location>
</feature>
<evidence type="ECO:0000259" key="2">
    <source>
        <dbReference type="Pfam" id="PF13439"/>
    </source>
</evidence>
<evidence type="ECO:0000313" key="3">
    <source>
        <dbReference type="EMBL" id="RAK60927.1"/>
    </source>
</evidence>
<dbReference type="Pfam" id="PF13439">
    <property type="entry name" value="Glyco_transf_4"/>
    <property type="match status" value="1"/>
</dbReference>
<dbReference type="Gene3D" id="3.40.50.2000">
    <property type="entry name" value="Glycogen Phosphorylase B"/>
    <property type="match status" value="2"/>
</dbReference>
<gene>
    <name evidence="3" type="ORF">DJ021_14470</name>
</gene>
<dbReference type="SUPFAM" id="SSF53756">
    <property type="entry name" value="UDP-Glycosyltransferase/glycogen phosphorylase"/>
    <property type="match status" value="1"/>
</dbReference>
<name>A0A328B283_9CAUL</name>
<proteinExistence type="predicted"/>
<dbReference type="InterPro" id="IPR028098">
    <property type="entry name" value="Glyco_trans_4-like_N"/>
</dbReference>
<sequence length="362" mass="37661">MTADAVGGVWTYAVDLALGLAGTGIETTLVVLGPPPTVDQVAQAHAAPRLRLLDTRLPLDWMASEPAEILEVAAVIRGLARGTGADLIHLNSPALAAGGGFAAPVVGVCHSCLATWWSAVKDGPMPPDFRWRSRSLRRGMLACDALMAPTAAFAAAAAETYALPRPLVVRNGRTPPALPTGRRERMVFTSGRLWDEGKNIAVLDAAAALMGAPLYAAGPSQGPSGEPARLRHARALGRLPAEAVADWLTRAPVYASAALYEPFGLGVLEAAQAGCALVLSDIATFRELWDEAAVFVDPGDAREFAAACDGLLADPALAARLGTQARARAGRYTVEAMTAGVVDVYGRVRPDLFTPACEAAVA</sequence>
<accession>A0A328B283</accession>
<dbReference type="InterPro" id="IPR001296">
    <property type="entry name" value="Glyco_trans_1"/>
</dbReference>
<dbReference type="OrthoDB" id="7847955at2"/>
<dbReference type="GO" id="GO:0016757">
    <property type="term" value="F:glycosyltransferase activity"/>
    <property type="evidence" value="ECO:0007669"/>
    <property type="project" value="InterPro"/>
</dbReference>
<organism evidence="3 4">
    <name type="scientific">Phenylobacterium hankyongense</name>
    <dbReference type="NCBI Taxonomy" id="1813876"/>
    <lineage>
        <taxon>Bacteria</taxon>
        <taxon>Pseudomonadati</taxon>
        <taxon>Pseudomonadota</taxon>
        <taxon>Alphaproteobacteria</taxon>
        <taxon>Caulobacterales</taxon>
        <taxon>Caulobacteraceae</taxon>
        <taxon>Phenylobacterium</taxon>
    </lineage>
</organism>
<dbReference type="RefSeq" id="WP_111458219.1">
    <property type="nucleotide sequence ID" value="NZ_QFYP01000001.1"/>
</dbReference>
<protein>
    <submittedName>
        <fullName evidence="3">Glycosyltransferase family 1 protein</fullName>
    </submittedName>
</protein>
<reference evidence="4" key="1">
    <citation type="submission" date="2018-05" db="EMBL/GenBank/DDBJ databases">
        <authorList>
            <person name="Li X."/>
        </authorList>
    </citation>
    <scope>NUCLEOTIDE SEQUENCE [LARGE SCALE GENOMIC DNA]</scope>
    <source>
        <strain evidence="4">HKS-05</strain>
    </source>
</reference>
<dbReference type="CDD" id="cd03801">
    <property type="entry name" value="GT4_PimA-like"/>
    <property type="match status" value="1"/>
</dbReference>
<keyword evidence="3" id="KW-0808">Transferase</keyword>
<evidence type="ECO:0000259" key="1">
    <source>
        <dbReference type="Pfam" id="PF00534"/>
    </source>
</evidence>
<dbReference type="Proteomes" id="UP000249842">
    <property type="component" value="Unassembled WGS sequence"/>
</dbReference>